<evidence type="ECO:0000256" key="4">
    <source>
        <dbReference type="ARBA" id="ARBA00023136"/>
    </source>
</evidence>
<dbReference type="Proteomes" id="UP000436088">
    <property type="component" value="Unassembled WGS sequence"/>
</dbReference>
<feature type="transmembrane region" description="Helical" evidence="5">
    <location>
        <begin position="74"/>
        <end position="94"/>
    </location>
</feature>
<accession>A0A6A2ZMT0</accession>
<dbReference type="EMBL" id="VEPZ02001131">
    <property type="protein sequence ID" value="KAE8692619.1"/>
    <property type="molecule type" value="Genomic_DNA"/>
</dbReference>
<dbReference type="InterPro" id="IPR030184">
    <property type="entry name" value="WAT1-related"/>
</dbReference>
<dbReference type="GO" id="GO:0016020">
    <property type="term" value="C:membrane"/>
    <property type="evidence" value="ECO:0007669"/>
    <property type="project" value="InterPro"/>
</dbReference>
<feature type="transmembrane region" description="Helical" evidence="5">
    <location>
        <begin position="7"/>
        <end position="27"/>
    </location>
</feature>
<gene>
    <name evidence="6" type="ORF">F3Y22_tig00110831pilonHSYRG00204</name>
</gene>
<organism evidence="6 7">
    <name type="scientific">Hibiscus syriacus</name>
    <name type="common">Rose of Sharon</name>
    <dbReference type="NCBI Taxonomy" id="106335"/>
    <lineage>
        <taxon>Eukaryota</taxon>
        <taxon>Viridiplantae</taxon>
        <taxon>Streptophyta</taxon>
        <taxon>Embryophyta</taxon>
        <taxon>Tracheophyta</taxon>
        <taxon>Spermatophyta</taxon>
        <taxon>Magnoliopsida</taxon>
        <taxon>eudicotyledons</taxon>
        <taxon>Gunneridae</taxon>
        <taxon>Pentapetalae</taxon>
        <taxon>rosids</taxon>
        <taxon>malvids</taxon>
        <taxon>Malvales</taxon>
        <taxon>Malvaceae</taxon>
        <taxon>Malvoideae</taxon>
        <taxon>Hibiscus</taxon>
    </lineage>
</organism>
<dbReference type="AlphaFoldDB" id="A0A6A2ZMT0"/>
<keyword evidence="4 5" id="KW-0472">Membrane</keyword>
<protein>
    <submittedName>
        <fullName evidence="6">Mtn21-like protein, putative isoform 2</fullName>
    </submittedName>
</protein>
<keyword evidence="7" id="KW-1185">Reference proteome</keyword>
<name>A0A6A2ZMT0_HIBSY</name>
<comment type="caution">
    <text evidence="6">The sequence shown here is derived from an EMBL/GenBank/DDBJ whole genome shotgun (WGS) entry which is preliminary data.</text>
</comment>
<evidence type="ECO:0000256" key="1">
    <source>
        <dbReference type="ARBA" id="ARBA00004141"/>
    </source>
</evidence>
<evidence type="ECO:0000256" key="5">
    <source>
        <dbReference type="SAM" id="Phobius"/>
    </source>
</evidence>
<reference evidence="6" key="1">
    <citation type="submission" date="2019-09" db="EMBL/GenBank/DDBJ databases">
        <title>Draft genome information of white flower Hibiscus syriacus.</title>
        <authorList>
            <person name="Kim Y.-M."/>
        </authorList>
    </citation>
    <scope>NUCLEOTIDE SEQUENCE [LARGE SCALE GENOMIC DNA]</scope>
    <source>
        <strain evidence="6">YM2019G1</strain>
    </source>
</reference>
<dbReference type="SUPFAM" id="SSF103481">
    <property type="entry name" value="Multidrug resistance efflux transporter EmrE"/>
    <property type="match status" value="1"/>
</dbReference>
<dbReference type="GO" id="GO:0022857">
    <property type="term" value="F:transmembrane transporter activity"/>
    <property type="evidence" value="ECO:0007669"/>
    <property type="project" value="InterPro"/>
</dbReference>
<proteinExistence type="predicted"/>
<evidence type="ECO:0000313" key="6">
    <source>
        <dbReference type="EMBL" id="KAE8692619.1"/>
    </source>
</evidence>
<evidence type="ECO:0000313" key="7">
    <source>
        <dbReference type="Proteomes" id="UP000436088"/>
    </source>
</evidence>
<evidence type="ECO:0000256" key="2">
    <source>
        <dbReference type="ARBA" id="ARBA00022692"/>
    </source>
</evidence>
<keyword evidence="2 5" id="KW-0812">Transmembrane</keyword>
<keyword evidence="3 5" id="KW-1133">Transmembrane helix</keyword>
<dbReference type="InterPro" id="IPR037185">
    <property type="entry name" value="EmrE-like"/>
</dbReference>
<comment type="subcellular location">
    <subcellularLocation>
        <location evidence="1">Membrane</location>
        <topology evidence="1">Multi-pass membrane protein</topology>
    </subcellularLocation>
</comment>
<dbReference type="PANTHER" id="PTHR31218">
    <property type="entry name" value="WAT1-RELATED PROTEIN"/>
    <property type="match status" value="1"/>
</dbReference>
<feature type="transmembrane region" description="Helical" evidence="5">
    <location>
        <begin position="47"/>
        <end position="67"/>
    </location>
</feature>
<sequence length="250" mass="27838">MSVKFPYLYSSTALMCVTGGMQGALVALCTVRDWSQWRLGWNVRLLAVAYVVWNPRICFVGVLGFMGSSFDESFVCIYFQSLGVVFVAVLGSLLLDEKLYLGSIIGGLMIVCGVYVVLWGKAKEMKQKIQLVPVPTVDVDSHEQPEGDKPSADIAEDTLLKFIASFLVIYTRIKSDSFFSIKFIDGKCRATGGLLRACATGCPLTNPRLRQRWECKCEIQCSPDSIANGIWVSWKIKIYMIHSSSITLRM</sequence>
<feature type="transmembrane region" description="Helical" evidence="5">
    <location>
        <begin position="100"/>
        <end position="120"/>
    </location>
</feature>
<evidence type="ECO:0000256" key="3">
    <source>
        <dbReference type="ARBA" id="ARBA00022989"/>
    </source>
</evidence>